<gene>
    <name evidence="1" type="ORF">SDC9_162588</name>
</gene>
<dbReference type="EMBL" id="VSSQ01061981">
    <property type="protein sequence ID" value="MPN15258.1"/>
    <property type="molecule type" value="Genomic_DNA"/>
</dbReference>
<reference evidence="1" key="1">
    <citation type="submission" date="2019-08" db="EMBL/GenBank/DDBJ databases">
        <authorList>
            <person name="Kucharzyk K."/>
            <person name="Murdoch R.W."/>
            <person name="Higgins S."/>
            <person name="Loffler F."/>
        </authorList>
    </citation>
    <scope>NUCLEOTIDE SEQUENCE</scope>
</reference>
<name>A0A645FLH0_9ZZZZ</name>
<comment type="caution">
    <text evidence="1">The sequence shown here is derived from an EMBL/GenBank/DDBJ whole genome shotgun (WGS) entry which is preliminary data.</text>
</comment>
<proteinExistence type="predicted"/>
<evidence type="ECO:0000313" key="1">
    <source>
        <dbReference type="EMBL" id="MPN15258.1"/>
    </source>
</evidence>
<dbReference type="AlphaFoldDB" id="A0A645FLH0"/>
<accession>A0A645FLH0</accession>
<sequence length="56" mass="6787">MRYIIYSKSKEVFSFTLSAQNREILANVCEAYLITQLEYDFPTLRFYKTNFQNETF</sequence>
<organism evidence="1">
    <name type="scientific">bioreactor metagenome</name>
    <dbReference type="NCBI Taxonomy" id="1076179"/>
    <lineage>
        <taxon>unclassified sequences</taxon>
        <taxon>metagenomes</taxon>
        <taxon>ecological metagenomes</taxon>
    </lineage>
</organism>
<protein>
    <submittedName>
        <fullName evidence="1">Uncharacterized protein</fullName>
    </submittedName>
</protein>